<keyword evidence="2" id="KW-1185">Reference proteome</keyword>
<reference evidence="2" key="1">
    <citation type="submission" date="2015-11" db="EMBL/GenBank/DDBJ databases">
        <authorList>
            <person name="Dugat-Bony E."/>
        </authorList>
    </citation>
    <scope>NUCLEOTIDE SEQUENCE [LARGE SCALE GENOMIC DNA]</scope>
    <source>
        <strain evidence="2">Mu292</strain>
    </source>
</reference>
<dbReference type="Proteomes" id="UP000182498">
    <property type="component" value="Unassembled WGS sequence"/>
</dbReference>
<dbReference type="InterPro" id="IPR029033">
    <property type="entry name" value="His_PPase_superfam"/>
</dbReference>
<dbReference type="SUPFAM" id="SSF53254">
    <property type="entry name" value="Phosphoglycerate mutase-like"/>
    <property type="match status" value="1"/>
</dbReference>
<dbReference type="PANTHER" id="PTHR48100:SF2">
    <property type="entry name" value="CONSERVED PROTEIN"/>
    <property type="match status" value="1"/>
</dbReference>
<protein>
    <submittedName>
        <fullName evidence="1">Probable phosphomutase, MSMEG_4193 family</fullName>
    </submittedName>
</protein>
<dbReference type="EMBL" id="FAUH01000007">
    <property type="protein sequence ID" value="CUU65957.1"/>
    <property type="molecule type" value="Genomic_DNA"/>
</dbReference>
<dbReference type="AlphaFoldDB" id="A0A0X2NKC6"/>
<evidence type="ECO:0000313" key="2">
    <source>
        <dbReference type="Proteomes" id="UP000182498"/>
    </source>
</evidence>
<organism evidence="1 2">
    <name type="scientific">Corynebacterium variabile</name>
    <dbReference type="NCBI Taxonomy" id="1727"/>
    <lineage>
        <taxon>Bacteria</taxon>
        <taxon>Bacillati</taxon>
        <taxon>Actinomycetota</taxon>
        <taxon>Actinomycetes</taxon>
        <taxon>Mycobacteriales</taxon>
        <taxon>Corynebacteriaceae</taxon>
        <taxon>Corynebacterium</taxon>
    </lineage>
</organism>
<dbReference type="NCBIfam" id="TIGR03848">
    <property type="entry name" value="MSMEG_4193"/>
    <property type="match status" value="1"/>
</dbReference>
<dbReference type="GO" id="GO:0016791">
    <property type="term" value="F:phosphatase activity"/>
    <property type="evidence" value="ECO:0007669"/>
    <property type="project" value="TreeGrafter"/>
</dbReference>
<dbReference type="OrthoDB" id="4120859at2"/>
<dbReference type="OMA" id="YGDWSGR"/>
<dbReference type="CDD" id="cd07067">
    <property type="entry name" value="HP_PGM_like"/>
    <property type="match status" value="1"/>
</dbReference>
<dbReference type="Gene3D" id="3.40.50.1240">
    <property type="entry name" value="Phosphoglycerate mutase-like"/>
    <property type="match status" value="1"/>
</dbReference>
<dbReference type="SMART" id="SM00855">
    <property type="entry name" value="PGAM"/>
    <property type="match status" value="1"/>
</dbReference>
<proteinExistence type="predicted"/>
<evidence type="ECO:0000313" key="1">
    <source>
        <dbReference type="EMBL" id="CUU65957.1"/>
    </source>
</evidence>
<name>A0A0X2NKC6_9CORY</name>
<accession>A0A0X2NKC6</accession>
<dbReference type="InterPro" id="IPR050275">
    <property type="entry name" value="PGM_Phosphatase"/>
</dbReference>
<gene>
    <name evidence="1" type="ORF">CVAR292_01294</name>
</gene>
<dbReference type="GO" id="GO:0005737">
    <property type="term" value="C:cytoplasm"/>
    <property type="evidence" value="ECO:0007669"/>
    <property type="project" value="TreeGrafter"/>
</dbReference>
<dbReference type="InterPro" id="IPR013078">
    <property type="entry name" value="His_Pase_superF_clade-1"/>
</dbReference>
<dbReference type="RefSeq" id="WP_014010497.1">
    <property type="nucleotide sequence ID" value="NZ_DAMBUN010000003.1"/>
</dbReference>
<dbReference type="PANTHER" id="PTHR48100">
    <property type="entry name" value="BROAD-SPECIFICITY PHOSPHATASE YOR283W-RELATED"/>
    <property type="match status" value="1"/>
</dbReference>
<dbReference type="InterPro" id="IPR022492">
    <property type="entry name" value="Phosphomutase_MSMEG4193_put"/>
</dbReference>
<sequence length="233" mass="24252">MATVILVRHGRSTANTAGVLAGRTPGVLLDDTGLEQARRTAERLAAIPLAAVVSSPLERTRQTADALLALQDATSPATLTVEDDLTECDYGDWQNGKLADLAKEPLWTTVTGQPSAAVFPGGESLAAMQTRAVAAVRKHDAQITEEHGKHAVWAAVSHGDIIKAVIADAYGMPFDNFQRVHADPASVTVISYTSAGPHVLCVNTTAGDLSWLAAGTQKDTSQDAPQVGGGAGH</sequence>
<dbReference type="Pfam" id="PF00300">
    <property type="entry name" value="His_Phos_1"/>
    <property type="match status" value="1"/>
</dbReference>